<organism evidence="1 2">
    <name type="scientific">Candidatus Sungbacteria bacterium RIFCSPHIGHO2_02_FULL_47_11</name>
    <dbReference type="NCBI Taxonomy" id="1802270"/>
    <lineage>
        <taxon>Bacteria</taxon>
        <taxon>Candidatus Sungiibacteriota</taxon>
    </lineage>
</organism>
<accession>A0A1G2KLM7</accession>
<name>A0A1G2KLM7_9BACT</name>
<gene>
    <name evidence="1" type="ORF">A3C07_03190</name>
</gene>
<evidence type="ECO:0000313" key="1">
    <source>
        <dbReference type="EMBL" id="OGZ99350.1"/>
    </source>
</evidence>
<dbReference type="Proteomes" id="UP000179023">
    <property type="component" value="Unassembled WGS sequence"/>
</dbReference>
<evidence type="ECO:0000313" key="2">
    <source>
        <dbReference type="Proteomes" id="UP000179023"/>
    </source>
</evidence>
<comment type="caution">
    <text evidence="1">The sequence shown here is derived from an EMBL/GenBank/DDBJ whole genome shotgun (WGS) entry which is preliminary data.</text>
</comment>
<reference evidence="1 2" key="1">
    <citation type="journal article" date="2016" name="Nat. Commun.">
        <title>Thousands of microbial genomes shed light on interconnected biogeochemical processes in an aquifer system.</title>
        <authorList>
            <person name="Anantharaman K."/>
            <person name="Brown C.T."/>
            <person name="Hug L.A."/>
            <person name="Sharon I."/>
            <person name="Castelle C.J."/>
            <person name="Probst A.J."/>
            <person name="Thomas B.C."/>
            <person name="Singh A."/>
            <person name="Wilkins M.J."/>
            <person name="Karaoz U."/>
            <person name="Brodie E.L."/>
            <person name="Williams K.H."/>
            <person name="Hubbard S.S."/>
            <person name="Banfield J.F."/>
        </authorList>
    </citation>
    <scope>NUCLEOTIDE SEQUENCE [LARGE SCALE GENOMIC DNA]</scope>
</reference>
<dbReference type="EMBL" id="MHQI01000041">
    <property type="protein sequence ID" value="OGZ99350.1"/>
    <property type="molecule type" value="Genomic_DNA"/>
</dbReference>
<protein>
    <submittedName>
        <fullName evidence="1">Uncharacterized protein</fullName>
    </submittedName>
</protein>
<dbReference type="STRING" id="1802270.A3C07_03190"/>
<proteinExistence type="predicted"/>
<sequence length="59" mass="6750">MFSSYSLWVTQKLCPLKEGGLSQIINRFGLIQHPFVLVLIKLILRTPDKNKPPCVIKRA</sequence>
<dbReference type="AlphaFoldDB" id="A0A1G2KLM7"/>